<dbReference type="STRING" id="180978.B2G44_00485"/>
<dbReference type="Proteomes" id="UP001383392">
    <property type="component" value="Unassembled WGS sequence"/>
</dbReference>
<name>A0A1S9M396_9MOLU</name>
<keyword evidence="2 6" id="KW-0689">Ribosomal protein</keyword>
<evidence type="ECO:0000256" key="1">
    <source>
        <dbReference type="ARBA" id="ARBA00022730"/>
    </source>
</evidence>
<dbReference type="Pfam" id="PF00253">
    <property type="entry name" value="Ribosomal_S14"/>
    <property type="match status" value="1"/>
</dbReference>
<organism evidence="6 7">
    <name type="scientific">Candidatus Phytoplasma citri</name>
    <dbReference type="NCBI Taxonomy" id="180978"/>
    <lineage>
        <taxon>Bacteria</taxon>
        <taxon>Bacillati</taxon>
        <taxon>Mycoplasmatota</taxon>
        <taxon>Mollicutes</taxon>
        <taxon>Acholeplasmatales</taxon>
        <taxon>Acholeplasmataceae</taxon>
        <taxon>Candidatus Phytoplasma</taxon>
        <taxon>16SrII (Peanut WB group)</taxon>
    </lineage>
</organism>
<dbReference type="GO" id="GO:0019843">
    <property type="term" value="F:rRNA binding"/>
    <property type="evidence" value="ECO:0007669"/>
    <property type="project" value="UniProtKB-KW"/>
</dbReference>
<evidence type="ECO:0000313" key="5">
    <source>
        <dbReference type="EMBL" id="MEK0308939.1"/>
    </source>
</evidence>
<keyword evidence="3" id="KW-0687">Ribonucleoprotein</keyword>
<dbReference type="EMBL" id="JAOSJG010000002">
    <property type="protein sequence ID" value="MEK0308939.1"/>
    <property type="molecule type" value="Genomic_DNA"/>
</dbReference>
<gene>
    <name evidence="5" type="primary">rpsN</name>
    <name evidence="6" type="ORF">B2G44_00485</name>
    <name evidence="5" type="ORF">OC712_00335</name>
</gene>
<dbReference type="RefSeq" id="WP_078122906.1">
    <property type="nucleotide sequence ID" value="NZ_JAOSJG010000002.1"/>
</dbReference>
<dbReference type="Proteomes" id="UP000189722">
    <property type="component" value="Unassembled WGS sequence"/>
</dbReference>
<dbReference type="GO" id="GO:0005737">
    <property type="term" value="C:cytoplasm"/>
    <property type="evidence" value="ECO:0007669"/>
    <property type="project" value="UniProtKB-ARBA"/>
</dbReference>
<proteinExistence type="predicted"/>
<dbReference type="Gene3D" id="4.10.830.10">
    <property type="entry name" value="30s Ribosomal Protein S14, Chain N"/>
    <property type="match status" value="1"/>
</dbReference>
<dbReference type="AlphaFoldDB" id="A0A1S9M396"/>
<evidence type="ECO:0000256" key="2">
    <source>
        <dbReference type="ARBA" id="ARBA00022980"/>
    </source>
</evidence>
<dbReference type="PANTHER" id="PTHR19836">
    <property type="entry name" value="30S RIBOSOMAL PROTEIN S14"/>
    <property type="match status" value="1"/>
</dbReference>
<dbReference type="GO" id="GO:0015935">
    <property type="term" value="C:small ribosomal subunit"/>
    <property type="evidence" value="ECO:0007669"/>
    <property type="project" value="TreeGrafter"/>
</dbReference>
<sequence length="89" mass="10413">MAKKSKIIKNLKQKEIFLKYSRIRAELKQKKDYQSLAKLPVNSSIVRCKNIDKIDGRARGYMRKFGLSRINFRLLANKGEIPGIIKMSW</sequence>
<protein>
    <recommendedName>
        <fullName evidence="4">Small ribosomal subunit protein uS14</fullName>
    </recommendedName>
</protein>
<evidence type="ECO:0000256" key="4">
    <source>
        <dbReference type="ARBA" id="ARBA00035167"/>
    </source>
</evidence>
<evidence type="ECO:0000313" key="7">
    <source>
        <dbReference type="Proteomes" id="UP000189722"/>
    </source>
</evidence>
<dbReference type="GO" id="GO:0003735">
    <property type="term" value="F:structural constituent of ribosome"/>
    <property type="evidence" value="ECO:0007669"/>
    <property type="project" value="InterPro"/>
</dbReference>
<dbReference type="SUPFAM" id="SSF57716">
    <property type="entry name" value="Glucocorticoid receptor-like (DNA-binding domain)"/>
    <property type="match status" value="1"/>
</dbReference>
<dbReference type="NCBIfam" id="NF006477">
    <property type="entry name" value="PRK08881.1"/>
    <property type="match status" value="1"/>
</dbReference>
<dbReference type="EMBL" id="MWKN01000015">
    <property type="protein sequence ID" value="OOP59767.1"/>
    <property type="molecule type" value="Genomic_DNA"/>
</dbReference>
<evidence type="ECO:0000313" key="8">
    <source>
        <dbReference type="Proteomes" id="UP001383392"/>
    </source>
</evidence>
<evidence type="ECO:0000313" key="6">
    <source>
        <dbReference type="EMBL" id="OOP59767.1"/>
    </source>
</evidence>
<dbReference type="InterPro" id="IPR043140">
    <property type="entry name" value="Ribosomal_uS14_sf"/>
</dbReference>
<accession>A0A1S9M396</accession>
<dbReference type="InterPro" id="IPR001209">
    <property type="entry name" value="Ribosomal_uS14"/>
</dbReference>
<dbReference type="GO" id="GO:0006412">
    <property type="term" value="P:translation"/>
    <property type="evidence" value="ECO:0007669"/>
    <property type="project" value="InterPro"/>
</dbReference>
<keyword evidence="8" id="KW-1185">Reference proteome</keyword>
<comment type="caution">
    <text evidence="6">The sequence shown here is derived from an EMBL/GenBank/DDBJ whole genome shotgun (WGS) entry which is preliminary data.</text>
</comment>
<reference evidence="6 7" key="1">
    <citation type="submission" date="2017-02" db="EMBL/GenBank/DDBJ databases">
        <title>A draft genome of 'Candidatus Phytoplasma aurantifolia' the agent of the witches-broom disease of lime.</title>
        <authorList>
            <person name="Foissac X."/>
            <person name="Carle P."/>
        </authorList>
    </citation>
    <scope>NUCLEOTIDE SEQUENCE [LARGE SCALE GENOMIC DNA]</scope>
    <source>
        <strain evidence="6 7">WBDL</strain>
    </source>
</reference>
<keyword evidence="1" id="KW-0694">RNA-binding</keyword>
<evidence type="ECO:0000256" key="3">
    <source>
        <dbReference type="ARBA" id="ARBA00023274"/>
    </source>
</evidence>
<reference evidence="5 8" key="2">
    <citation type="journal article" date="2023" name="Int. J. Syst. Evol. Microbiol.">
        <title>The observation of taxonomic boundaries for the 16SrII and 16SrXXV phytoplasmas using genome-based delimitation.</title>
        <authorList>
            <person name="Rodrigues Jardim B."/>
            <person name="Tran-Nguyen L.T.T."/>
            <person name="Gambley C."/>
            <person name="Al-Sadi A.M."/>
            <person name="Al-Subhi A.M."/>
            <person name="Foissac X."/>
            <person name="Salar P."/>
            <person name="Cai H."/>
            <person name="Yang J.Y."/>
            <person name="Davis R."/>
            <person name="Jones L."/>
            <person name="Rodoni B."/>
            <person name="Constable F.E."/>
        </authorList>
    </citation>
    <scope>NUCLEOTIDE SEQUENCE [LARGE SCALE GENOMIC DNA]</scope>
    <source>
        <strain evidence="5">BAWM-OMN-P75</strain>
    </source>
</reference>
<dbReference type="PANTHER" id="PTHR19836:SF19">
    <property type="entry name" value="SMALL RIBOSOMAL SUBUNIT PROTEIN US14M"/>
    <property type="match status" value="1"/>
</dbReference>
<keyword evidence="1" id="KW-0699">rRNA-binding</keyword>
<dbReference type="OrthoDB" id="9810484at2"/>